<protein>
    <submittedName>
        <fullName evidence="1">Uncharacterized protein</fullName>
    </submittedName>
</protein>
<dbReference type="EMBL" id="JXTI01000013">
    <property type="protein sequence ID" value="KWX15170.1"/>
    <property type="molecule type" value="Genomic_DNA"/>
</dbReference>
<evidence type="ECO:0000313" key="1">
    <source>
        <dbReference type="EMBL" id="KWX15170.1"/>
    </source>
</evidence>
<accession>A0A132NYM7</accession>
<sequence>MHAQFMESVTSLEQLWSYILAVDGDDPRHSESHAARIANNYYGKELHIVLKYLREKLFSHNWSSTGSLDRGVHSMSIALRNIIRYSRSTCSSRTFIYSHHCKELLVTLLDSGAEGAPSDYGDRLLHPIYHQLCAFRKMHGLSTLNRGNEQEFSWELGDNCTAVVPIRDVLLLYNELSPSHKREVQEQVERALLFDIDIYLLDFERFVSAQLLEAPLDCNTIEFLYHLSVFEEKILYVLQQTLPAESNFDPVQTLARACNATVCLSLQLRPEQHWKDLEIIVHKLLKEEILLCNKIVSFMDHTILALMLNKHYGDLVEIMSNIVCSGISTIDNMESIFKSLFIVDVLTSHTGAYHAKLLSLIHNRLLDAINSEDCYLKEQIGLHAAAAINFYHIARKTDTLKKILPHSPLFACELFDKQVLLDLFSRMTALRLELTLVDENADKLSYIMAELELFDLLTSISTQEFSQMYTYVLIVSTGCKEAYQIETKSKMIYNVRVTSEWRNSMPKMAEMIAGLIQPITLKKVDIGLSSARLPKSVRTAICGARFAIVDMGLEGGLRAIREDCIQKISQRLQNTINIDKTTDCLNQRIHSNCFYIPVAPEDINFTLNATHLSEKKDKNIEHRVVAGMQCKESARLYIMAYMSRTVKVSGAISIESLVNTCYEHCQINAVTKSEILSAIQHLIECDILECTGEATVRWSA</sequence>
<dbReference type="OrthoDB" id="10258328at2759"/>
<dbReference type="AlphaFoldDB" id="A0A132NYM7"/>
<name>A0A132NYM7_GIAIN</name>
<dbReference type="VEuPathDB" id="GiardiaDB:QR46_0794"/>
<comment type="caution">
    <text evidence="1">The sequence shown here is derived from an EMBL/GenBank/DDBJ whole genome shotgun (WGS) entry which is preliminary data.</text>
</comment>
<proteinExistence type="predicted"/>
<evidence type="ECO:0000313" key="2">
    <source>
        <dbReference type="Proteomes" id="UP000070089"/>
    </source>
</evidence>
<organism evidence="1 2">
    <name type="scientific">Giardia duodenalis assemblage B</name>
    <dbReference type="NCBI Taxonomy" id="1394984"/>
    <lineage>
        <taxon>Eukaryota</taxon>
        <taxon>Metamonada</taxon>
        <taxon>Diplomonadida</taxon>
        <taxon>Hexamitidae</taxon>
        <taxon>Giardiinae</taxon>
        <taxon>Giardia</taxon>
    </lineage>
</organism>
<dbReference type="Proteomes" id="UP000070089">
    <property type="component" value="Unassembled WGS sequence"/>
</dbReference>
<reference evidence="1 2" key="1">
    <citation type="journal article" date="2015" name="Mol. Biochem. Parasitol.">
        <title>Identification of polymorphic genes for use in assemblage B genotyping assays through comparative genomics of multiple assemblage B Giardia duodenalis isolates.</title>
        <authorList>
            <person name="Wielinga C."/>
            <person name="Thompson R.C."/>
            <person name="Monis P."/>
            <person name="Ryan U."/>
        </authorList>
    </citation>
    <scope>NUCLEOTIDE SEQUENCE [LARGE SCALE GENOMIC DNA]</scope>
    <source>
        <strain evidence="1 2">BAH15c1</strain>
    </source>
</reference>
<gene>
    <name evidence="1" type="ORF">QR46_0794</name>
</gene>